<evidence type="ECO:0000313" key="4">
    <source>
        <dbReference type="EMBL" id="RCK57698.1"/>
    </source>
</evidence>
<name>A0A367XVQ7_9ASCO</name>
<sequence length="749" mass="84445">MTSTQSIFSGEKYTKEEALAQLPFGSAVENAVAINEPVTNPKYSAIFRNAAHLDRMVQNVHPDLNTHYKLFNNAAEMYRDRPCLGKRPYNYTTHQLDDYFLHWTYGEVFTKKNNIGAGFIRALLENPFLDVTLESHRKIVNHLRDWPTFGINKSPRENLNYEIEKNCSFILTIFAVNRAEWILTDLACSSYAITNTALYDTLGPDVSQYILNLTESPIVVCTHDKIQVLLNLKRKYPEQTKNLISIVSMDPIDLVTQGTIEQAYELGVTIQGLNQIEKIGVLNPIQQLETGTEALFTISFTSGTTGSKPKGVMISQGGAAAYVTWGLSCCPQAKPGDKAYIFLPLTHLYERETCAFAYSSGYYLGFPQINLGKKKVNPFENMLNDLRIFKPTYMSMVPRLLTRLEALIKSKIKELPQADQDRVNGIIEIKIREQSKADGAKGFDATLDNDPTYKSLAKFVGYENMRWVQTASAPIAPTTLVYLKASLNIGARQQYGLTESGAAITSTGEYEASPGGCGVVLPTGQCRLYSVSEMGYSLDKLEGEVLLQGPQMFKGYYYNYEETENAVTEDGWFHSGDIARVDPATGRLDIIDRVKHFFKLAQGEYISPERIENRYLSSNPDICQLWVHGDSKEHYLIGIVGVEYEKGLKFINEEFGYNKIDMQPDDLLDILNSAEVKARFLSKLNRLVKDKLNGFEILHNIFIEFEPLTVQREVVTPTFKIRRPICRKFFKAQLDAMYAEGSLISAAKL</sequence>
<organism evidence="4 5">
    <name type="scientific">Candida viswanathii</name>
    <dbReference type="NCBI Taxonomy" id="5486"/>
    <lineage>
        <taxon>Eukaryota</taxon>
        <taxon>Fungi</taxon>
        <taxon>Dikarya</taxon>
        <taxon>Ascomycota</taxon>
        <taxon>Saccharomycotina</taxon>
        <taxon>Pichiomycetes</taxon>
        <taxon>Debaryomycetaceae</taxon>
        <taxon>Candida/Lodderomyces clade</taxon>
        <taxon>Candida</taxon>
    </lineage>
</organism>
<dbReference type="AlphaFoldDB" id="A0A367XVQ7"/>
<dbReference type="SUPFAM" id="SSF56801">
    <property type="entry name" value="Acetyl-CoA synthetase-like"/>
    <property type="match status" value="1"/>
</dbReference>
<keyword evidence="2" id="KW-0067">ATP-binding</keyword>
<evidence type="ECO:0000256" key="1">
    <source>
        <dbReference type="ARBA" id="ARBA00022741"/>
    </source>
</evidence>
<feature type="domain" description="AMP-dependent synthetase/ligase" evidence="3">
    <location>
        <begin position="173"/>
        <end position="557"/>
    </location>
</feature>
<dbReference type="Pfam" id="PF00501">
    <property type="entry name" value="AMP-binding"/>
    <property type="match status" value="1"/>
</dbReference>
<dbReference type="InterPro" id="IPR042099">
    <property type="entry name" value="ANL_N_sf"/>
</dbReference>
<dbReference type="GO" id="GO:0016020">
    <property type="term" value="C:membrane"/>
    <property type="evidence" value="ECO:0007669"/>
    <property type="project" value="TreeGrafter"/>
</dbReference>
<dbReference type="GO" id="GO:0005524">
    <property type="term" value="F:ATP binding"/>
    <property type="evidence" value="ECO:0007669"/>
    <property type="project" value="UniProtKB-KW"/>
</dbReference>
<protein>
    <submittedName>
        <fullName evidence="4">Long-chain-fatty-acid--CoA ligase 2</fullName>
    </submittedName>
</protein>
<evidence type="ECO:0000259" key="3">
    <source>
        <dbReference type="Pfam" id="PF00501"/>
    </source>
</evidence>
<evidence type="ECO:0000313" key="5">
    <source>
        <dbReference type="Proteomes" id="UP000253472"/>
    </source>
</evidence>
<accession>A0A367XVQ7</accession>
<dbReference type="Gene3D" id="3.40.50.12780">
    <property type="entry name" value="N-terminal domain of ligase-like"/>
    <property type="match status" value="1"/>
</dbReference>
<proteinExistence type="predicted"/>
<evidence type="ECO:0000256" key="2">
    <source>
        <dbReference type="ARBA" id="ARBA00022840"/>
    </source>
</evidence>
<dbReference type="PANTHER" id="PTHR43272:SF33">
    <property type="entry name" value="AMP-BINDING DOMAIN-CONTAINING PROTEIN-RELATED"/>
    <property type="match status" value="1"/>
</dbReference>
<keyword evidence="4" id="KW-0436">Ligase</keyword>
<dbReference type="GO" id="GO:0004467">
    <property type="term" value="F:long-chain fatty acid-CoA ligase activity"/>
    <property type="evidence" value="ECO:0007669"/>
    <property type="project" value="TreeGrafter"/>
</dbReference>
<dbReference type="OrthoDB" id="1700726at2759"/>
<keyword evidence="5" id="KW-1185">Reference proteome</keyword>
<keyword evidence="1" id="KW-0547">Nucleotide-binding</keyword>
<reference evidence="4 5" key="1">
    <citation type="submission" date="2018-06" db="EMBL/GenBank/DDBJ databases">
        <title>Whole genome sequencing of Candida tropicalis (genome annotated by CSBL at Korea University).</title>
        <authorList>
            <person name="Ahn J."/>
        </authorList>
    </citation>
    <scope>NUCLEOTIDE SEQUENCE [LARGE SCALE GENOMIC DNA]</scope>
    <source>
        <strain evidence="4 5">ATCC 20962</strain>
    </source>
</reference>
<comment type="caution">
    <text evidence="4">The sequence shown here is derived from an EMBL/GenBank/DDBJ whole genome shotgun (WGS) entry which is preliminary data.</text>
</comment>
<gene>
    <name evidence="4" type="primary">FAA2_5</name>
    <name evidence="4" type="ORF">Cantr_06212</name>
</gene>
<dbReference type="PANTHER" id="PTHR43272">
    <property type="entry name" value="LONG-CHAIN-FATTY-ACID--COA LIGASE"/>
    <property type="match status" value="1"/>
</dbReference>
<dbReference type="EMBL" id="QLNQ01000028">
    <property type="protein sequence ID" value="RCK57698.1"/>
    <property type="molecule type" value="Genomic_DNA"/>
</dbReference>
<dbReference type="Proteomes" id="UP000253472">
    <property type="component" value="Unassembled WGS sequence"/>
</dbReference>
<dbReference type="GO" id="GO:0005783">
    <property type="term" value="C:endoplasmic reticulum"/>
    <property type="evidence" value="ECO:0007669"/>
    <property type="project" value="TreeGrafter"/>
</dbReference>
<dbReference type="STRING" id="5486.A0A367XVQ7"/>
<dbReference type="InterPro" id="IPR000873">
    <property type="entry name" value="AMP-dep_synth/lig_dom"/>
</dbReference>